<protein>
    <submittedName>
        <fullName evidence="1">Uncharacterized protein</fullName>
    </submittedName>
</protein>
<reference evidence="1 2" key="1">
    <citation type="submission" date="2018-06" db="EMBL/GenBank/DDBJ databases">
        <authorList>
            <consortium name="Pathogen Informatics"/>
            <person name="Doyle S."/>
        </authorList>
    </citation>
    <scope>NUCLEOTIDE SEQUENCE [LARGE SCALE GENOMIC DNA]</scope>
    <source>
        <strain evidence="1 2">NCTC8580</strain>
    </source>
</reference>
<evidence type="ECO:0000313" key="1">
    <source>
        <dbReference type="EMBL" id="SUP83775.1"/>
    </source>
</evidence>
<organism evidence="1 2">
    <name type="scientific">Yersinia pseudotuberculosis</name>
    <dbReference type="NCBI Taxonomy" id="633"/>
    <lineage>
        <taxon>Bacteria</taxon>
        <taxon>Pseudomonadati</taxon>
        <taxon>Pseudomonadota</taxon>
        <taxon>Gammaproteobacteria</taxon>
        <taxon>Enterobacterales</taxon>
        <taxon>Yersiniaceae</taxon>
        <taxon>Yersinia</taxon>
    </lineage>
</organism>
<gene>
    <name evidence="1" type="ORF">NCTC8580_02711</name>
</gene>
<dbReference type="AlphaFoldDB" id="A0A380Q9V4"/>
<evidence type="ECO:0000313" key="2">
    <source>
        <dbReference type="Proteomes" id="UP000255087"/>
    </source>
</evidence>
<name>A0A380Q9V4_YERPU</name>
<dbReference type="EMBL" id="UHJC01000001">
    <property type="protein sequence ID" value="SUP83775.1"/>
    <property type="molecule type" value="Genomic_DNA"/>
</dbReference>
<dbReference type="Proteomes" id="UP000255087">
    <property type="component" value="Unassembled WGS sequence"/>
</dbReference>
<proteinExistence type="predicted"/>
<accession>A0A380Q9V4</accession>
<sequence>MFLADSVLMYSDCAVIHLSNCADIGLERLVKTNVWSEL</sequence>